<keyword evidence="2" id="KW-1185">Reference proteome</keyword>
<dbReference type="AlphaFoldDB" id="A0A1M5MJZ3"/>
<gene>
    <name evidence="1" type="ORF">SAMN04488135_101243</name>
</gene>
<name>A0A1M5MJZ3_9BURK</name>
<accession>A0A1M5MJZ3</accession>
<proteinExistence type="predicted"/>
<sequence length="39" mass="4539">MMTWRVKLLPIAEDELMTIPADMQARFLHISELLEELGP</sequence>
<protein>
    <submittedName>
        <fullName evidence="1">Uncharacterized protein</fullName>
    </submittedName>
</protein>
<evidence type="ECO:0000313" key="1">
    <source>
        <dbReference type="EMBL" id="SHG77551.1"/>
    </source>
</evidence>
<dbReference type="EMBL" id="FQXE01000001">
    <property type="protein sequence ID" value="SHG77551.1"/>
    <property type="molecule type" value="Genomic_DNA"/>
</dbReference>
<organism evidence="1 2">
    <name type="scientific">Pollutimonas bauzanensis</name>
    <dbReference type="NCBI Taxonomy" id="658167"/>
    <lineage>
        <taxon>Bacteria</taxon>
        <taxon>Pseudomonadati</taxon>
        <taxon>Pseudomonadota</taxon>
        <taxon>Betaproteobacteria</taxon>
        <taxon>Burkholderiales</taxon>
        <taxon>Alcaligenaceae</taxon>
        <taxon>Pollutimonas</taxon>
    </lineage>
</organism>
<reference evidence="1 2" key="1">
    <citation type="submission" date="2016-11" db="EMBL/GenBank/DDBJ databases">
        <authorList>
            <person name="Jaros S."/>
            <person name="Januszkiewicz K."/>
            <person name="Wedrychowicz H."/>
        </authorList>
    </citation>
    <scope>NUCLEOTIDE SEQUENCE [LARGE SCALE GENOMIC DNA]</scope>
    <source>
        <strain evidence="1 2">CGMCC 1.10190</strain>
    </source>
</reference>
<evidence type="ECO:0000313" key="2">
    <source>
        <dbReference type="Proteomes" id="UP000184226"/>
    </source>
</evidence>
<dbReference type="Proteomes" id="UP000184226">
    <property type="component" value="Unassembled WGS sequence"/>
</dbReference>
<dbReference type="STRING" id="658167.SAMN04488135_101243"/>